<protein>
    <submittedName>
        <fullName evidence="2">Uncharacterized protein</fullName>
    </submittedName>
</protein>
<reference evidence="2 3" key="1">
    <citation type="submission" date="2019-01" db="EMBL/GenBank/DDBJ databases">
        <authorList>
            <person name="Sayadi A."/>
        </authorList>
    </citation>
    <scope>NUCLEOTIDE SEQUENCE [LARGE SCALE GENOMIC DNA]</scope>
</reference>
<accession>A0A653BI97</accession>
<evidence type="ECO:0000313" key="3">
    <source>
        <dbReference type="Proteomes" id="UP000410492"/>
    </source>
</evidence>
<feature type="compositionally biased region" description="Acidic residues" evidence="1">
    <location>
        <begin position="436"/>
        <end position="447"/>
    </location>
</feature>
<feature type="region of interest" description="Disordered" evidence="1">
    <location>
        <begin position="433"/>
        <end position="604"/>
    </location>
</feature>
<feature type="compositionally biased region" description="Polar residues" evidence="1">
    <location>
        <begin position="143"/>
        <end position="160"/>
    </location>
</feature>
<dbReference type="EMBL" id="CAACVG010001468">
    <property type="protein sequence ID" value="VEN35336.1"/>
    <property type="molecule type" value="Genomic_DNA"/>
</dbReference>
<feature type="compositionally biased region" description="Polar residues" evidence="1">
    <location>
        <begin position="219"/>
        <end position="238"/>
    </location>
</feature>
<dbReference type="OrthoDB" id="6768018at2759"/>
<name>A0A653BI97_CALMS</name>
<proteinExistence type="predicted"/>
<keyword evidence="3" id="KW-1185">Reference proteome</keyword>
<organism evidence="2 3">
    <name type="scientific">Callosobruchus maculatus</name>
    <name type="common">Southern cowpea weevil</name>
    <name type="synonym">Pulse bruchid</name>
    <dbReference type="NCBI Taxonomy" id="64391"/>
    <lineage>
        <taxon>Eukaryota</taxon>
        <taxon>Metazoa</taxon>
        <taxon>Ecdysozoa</taxon>
        <taxon>Arthropoda</taxon>
        <taxon>Hexapoda</taxon>
        <taxon>Insecta</taxon>
        <taxon>Pterygota</taxon>
        <taxon>Neoptera</taxon>
        <taxon>Endopterygota</taxon>
        <taxon>Coleoptera</taxon>
        <taxon>Polyphaga</taxon>
        <taxon>Cucujiformia</taxon>
        <taxon>Chrysomeloidea</taxon>
        <taxon>Chrysomelidae</taxon>
        <taxon>Bruchinae</taxon>
        <taxon>Bruchini</taxon>
        <taxon>Callosobruchus</taxon>
    </lineage>
</organism>
<feature type="region of interest" description="Disordered" evidence="1">
    <location>
        <begin position="192"/>
        <end position="243"/>
    </location>
</feature>
<dbReference type="AlphaFoldDB" id="A0A653BI97"/>
<evidence type="ECO:0000313" key="2">
    <source>
        <dbReference type="EMBL" id="VEN35336.1"/>
    </source>
</evidence>
<gene>
    <name evidence="2" type="ORF">CALMAC_LOCUS1263</name>
</gene>
<feature type="non-terminal residue" evidence="2">
    <location>
        <position position="726"/>
    </location>
</feature>
<feature type="region of interest" description="Disordered" evidence="1">
    <location>
        <begin position="335"/>
        <end position="367"/>
    </location>
</feature>
<dbReference type="Proteomes" id="UP000410492">
    <property type="component" value="Unassembled WGS sequence"/>
</dbReference>
<feature type="region of interest" description="Disordered" evidence="1">
    <location>
        <begin position="99"/>
        <end position="176"/>
    </location>
</feature>
<sequence>MRDLCKSSAVVAAVVAVLEKQNNNASSETDEKQRRFSSRHAAALRSTSPPAKFSGHQNQERSRDVNAAVAGSAFENAVKDFHSVAEDVEKICSGRQLRRVPHREYGPAASTGRVPQAPPRRSTQQQVKQVPQNRLTTEESAHSPIQTLGNSSETNDQQARNAPKVPQKPLVLQQSSSKLYENHFLKEELRYTEKRSQHSENSCSDSELTKRHLNGPKSIDSNNCKPQDINSGVSNNIDGQGHSKLRVTDATDTEQQAAALPNEFDVSGAGGTIFQIQQSGWSNSGRSGAIVKVSQVQQNHTRLAGYQSDRASNGKSSLIEDSRYRPLKVCDRAPGVSQAGVTVVQNDDEDDSTTPDPSSTDDSDEEREHVINEGLATIVEELGSLHSYGEKLKAVTVWRTVLNQLKSRVNKQSGVSSQTDMAMKELIKRFERLGADDDSSLEEEEEEGGRAASGSGGTVKKEESAADSSTRCNGDFRWISKQDQHPSSTSMASMASIEESGEPPPIVKPPLNACKPPIRPQRPAGSYQLSGSSGSLEKPPRIGLERPGGSLERSGTHLDKSARSSTLDRPGGSLDRRRQHHQNRQERDQRSRSSSHVIHVPTTPPPRLEDFTRCQGWCCNPQGNNQHDWCCFQKRHERLDPQRYGSNPALEHHRQPSRFSDYTGSHPDIYSDFSNGNGVTNHFNRHHEMAGCCPFHVPPPPCYCFEMPPHRGGSFKCWTPPPYSKV</sequence>
<feature type="compositionally biased region" description="Acidic residues" evidence="1">
    <location>
        <begin position="346"/>
        <end position="365"/>
    </location>
</feature>
<feature type="region of interest" description="Disordered" evidence="1">
    <location>
        <begin position="19"/>
        <end position="66"/>
    </location>
</feature>
<evidence type="ECO:0000256" key="1">
    <source>
        <dbReference type="SAM" id="MobiDB-lite"/>
    </source>
</evidence>
<feature type="compositionally biased region" description="Polar residues" evidence="1">
    <location>
        <begin position="121"/>
        <end position="135"/>
    </location>
</feature>